<reference evidence="8" key="1">
    <citation type="submission" date="2023-02" db="EMBL/GenBank/DDBJ databases">
        <title>Genome of toxic invasive species Heracleum sosnowskyi carries increased number of genes despite the absence of recent whole-genome duplications.</title>
        <authorList>
            <person name="Schelkunov M."/>
            <person name="Shtratnikova V."/>
            <person name="Makarenko M."/>
            <person name="Klepikova A."/>
            <person name="Omelchenko D."/>
            <person name="Novikova G."/>
            <person name="Obukhova E."/>
            <person name="Bogdanov V."/>
            <person name="Penin A."/>
            <person name="Logacheva M."/>
        </authorList>
    </citation>
    <scope>NUCLEOTIDE SEQUENCE</scope>
    <source>
        <strain evidence="8">Hsosn_3</strain>
        <tissue evidence="8">Leaf</tissue>
    </source>
</reference>
<keyword evidence="4" id="KW-0804">Transcription</keyword>
<sequence length="334" mass="38064">MAPKRWLSKEDLLKEFDLSMQFQRKRQKSSGVVASRQSENSNDVSANAEVVASHQFENFNDVTACAEIDLDEEQEQLFSKAAGKKVSTSWQHRQCSVHQEEEMFLSKTFLRAKLENIISKCGLKTVGKDVENCILLGLGEMMDRLIRNMIKMSKQRVDYEKKRHFILVTSDIHRQIMIMNRKCQNQKKPPDEKPNRDISDGEMDKSAKSSVATKSKKKKIGADLRLETAARTNKAVMASLGGDDFISKWKLLSTKAQHEEDPGIGDQPNEKVNKGSKGTGKKIQGKGTENRTGQDRILMVPKRVVCVKDVIRMLEREPQMSKSSFMYRLYERSS</sequence>
<feature type="region of interest" description="Disordered" evidence="6">
    <location>
        <begin position="180"/>
        <end position="220"/>
    </location>
</feature>
<accession>A0AAD8J174</accession>
<evidence type="ECO:0000313" key="9">
    <source>
        <dbReference type="Proteomes" id="UP001237642"/>
    </source>
</evidence>
<organism evidence="8 9">
    <name type="scientific">Heracleum sosnowskyi</name>
    <dbReference type="NCBI Taxonomy" id="360622"/>
    <lineage>
        <taxon>Eukaryota</taxon>
        <taxon>Viridiplantae</taxon>
        <taxon>Streptophyta</taxon>
        <taxon>Embryophyta</taxon>
        <taxon>Tracheophyta</taxon>
        <taxon>Spermatophyta</taxon>
        <taxon>Magnoliopsida</taxon>
        <taxon>eudicotyledons</taxon>
        <taxon>Gunneridae</taxon>
        <taxon>Pentapetalae</taxon>
        <taxon>asterids</taxon>
        <taxon>campanulids</taxon>
        <taxon>Apiales</taxon>
        <taxon>Apiaceae</taxon>
        <taxon>Apioideae</taxon>
        <taxon>apioid superclade</taxon>
        <taxon>Tordylieae</taxon>
        <taxon>Tordyliinae</taxon>
        <taxon>Heracleum</taxon>
    </lineage>
</organism>
<evidence type="ECO:0000256" key="6">
    <source>
        <dbReference type="SAM" id="MobiDB-lite"/>
    </source>
</evidence>
<keyword evidence="5" id="KW-0539">Nucleus</keyword>
<name>A0AAD8J174_9APIA</name>
<evidence type="ECO:0000256" key="5">
    <source>
        <dbReference type="ARBA" id="ARBA00023242"/>
    </source>
</evidence>
<feature type="domain" description="Transcription initiation factor TFIID component TAF4 C-terminal" evidence="7">
    <location>
        <begin position="59"/>
        <end position="329"/>
    </location>
</feature>
<proteinExistence type="inferred from homology"/>
<evidence type="ECO:0000259" key="7">
    <source>
        <dbReference type="Pfam" id="PF05236"/>
    </source>
</evidence>
<dbReference type="EMBL" id="JAUIZM010000003">
    <property type="protein sequence ID" value="KAK1395123.1"/>
    <property type="molecule type" value="Genomic_DNA"/>
</dbReference>
<gene>
    <name evidence="8" type="ORF">POM88_014179</name>
</gene>
<keyword evidence="9" id="KW-1185">Reference proteome</keyword>
<reference evidence="8" key="2">
    <citation type="submission" date="2023-05" db="EMBL/GenBank/DDBJ databases">
        <authorList>
            <person name="Schelkunov M.I."/>
        </authorList>
    </citation>
    <scope>NUCLEOTIDE SEQUENCE</scope>
    <source>
        <strain evidence="8">Hsosn_3</strain>
        <tissue evidence="8">Leaf</tissue>
    </source>
</reference>
<evidence type="ECO:0000256" key="4">
    <source>
        <dbReference type="ARBA" id="ARBA00023163"/>
    </source>
</evidence>
<keyword evidence="3" id="KW-0805">Transcription regulation</keyword>
<dbReference type="GO" id="GO:0016251">
    <property type="term" value="F:RNA polymerase II general transcription initiation factor activity"/>
    <property type="evidence" value="ECO:0007669"/>
    <property type="project" value="TreeGrafter"/>
</dbReference>
<feature type="region of interest" description="Disordered" evidence="6">
    <location>
        <begin position="257"/>
        <end position="291"/>
    </location>
</feature>
<dbReference type="InterPro" id="IPR007900">
    <property type="entry name" value="TAF4_C"/>
</dbReference>
<evidence type="ECO:0000256" key="2">
    <source>
        <dbReference type="ARBA" id="ARBA00006178"/>
    </source>
</evidence>
<dbReference type="AlphaFoldDB" id="A0AAD8J174"/>
<dbReference type="PANTHER" id="PTHR15138">
    <property type="entry name" value="TRANSCRIPTION INITIATION FACTOR TFIID SUBUNIT 4"/>
    <property type="match status" value="1"/>
</dbReference>
<evidence type="ECO:0000313" key="8">
    <source>
        <dbReference type="EMBL" id="KAK1395123.1"/>
    </source>
</evidence>
<comment type="caution">
    <text evidence="8">The sequence shown here is derived from an EMBL/GenBank/DDBJ whole genome shotgun (WGS) entry which is preliminary data.</text>
</comment>
<dbReference type="Pfam" id="PF05236">
    <property type="entry name" value="TAF4"/>
    <property type="match status" value="1"/>
</dbReference>
<feature type="compositionally biased region" description="Basic and acidic residues" evidence="6">
    <location>
        <begin position="188"/>
        <end position="207"/>
    </location>
</feature>
<dbReference type="Proteomes" id="UP001237642">
    <property type="component" value="Unassembled WGS sequence"/>
</dbReference>
<dbReference type="PANTHER" id="PTHR15138:SF14">
    <property type="entry name" value="TRANSCRIPTION INITIATION FACTOR TFIID SUBUNIT 4"/>
    <property type="match status" value="1"/>
</dbReference>
<dbReference type="InterPro" id="IPR045144">
    <property type="entry name" value="TAF4"/>
</dbReference>
<protein>
    <recommendedName>
        <fullName evidence="7">Transcription initiation factor TFIID component TAF4 C-terminal domain-containing protein</fullName>
    </recommendedName>
</protein>
<dbReference type="GO" id="GO:0006367">
    <property type="term" value="P:transcription initiation at RNA polymerase II promoter"/>
    <property type="evidence" value="ECO:0007669"/>
    <property type="project" value="TreeGrafter"/>
</dbReference>
<dbReference type="GO" id="GO:0003677">
    <property type="term" value="F:DNA binding"/>
    <property type="evidence" value="ECO:0007669"/>
    <property type="project" value="TreeGrafter"/>
</dbReference>
<dbReference type="CDD" id="cd08045">
    <property type="entry name" value="HFD_TAF4"/>
    <property type="match status" value="1"/>
</dbReference>
<dbReference type="GO" id="GO:0005669">
    <property type="term" value="C:transcription factor TFIID complex"/>
    <property type="evidence" value="ECO:0007669"/>
    <property type="project" value="InterPro"/>
</dbReference>
<evidence type="ECO:0000256" key="1">
    <source>
        <dbReference type="ARBA" id="ARBA00004123"/>
    </source>
</evidence>
<evidence type="ECO:0000256" key="3">
    <source>
        <dbReference type="ARBA" id="ARBA00023015"/>
    </source>
</evidence>
<comment type="subcellular location">
    <subcellularLocation>
        <location evidence="1">Nucleus</location>
    </subcellularLocation>
</comment>
<comment type="similarity">
    <text evidence="2">Belongs to the TAF4 family.</text>
</comment>